<dbReference type="EMBL" id="CZAO01000012">
    <property type="protein sequence ID" value="CUP91036.1"/>
    <property type="molecule type" value="Genomic_DNA"/>
</dbReference>
<feature type="chain" id="PRO_5008032386" evidence="1">
    <location>
        <begin position="19"/>
        <end position="777"/>
    </location>
</feature>
<dbReference type="InterPro" id="IPR046692">
    <property type="entry name" value="DUF6562"/>
</dbReference>
<sequence length="777" mass="85156">MNKMKMMAWLFLLFGCCACTTEQEEWEGNMEADEVRVASAVNDFSMTPIKTRLEKGENLRFIVEAWKREEASGGYSTRMVRQEVKSEETSATFSFELAEPGDYRLLFWADYVDTDATQEGGMFADKHYATGTEKGLKSVGINKESYQLNVNKDAFYAMLDFTKEAGKGVSLETQSLKRAVAVLELKEKSEEAYRYSKSFSVSYEVPSAFNVATGKPEAGSTIAVDVSDIPVPGGSEPDENGCYALCRDYIFASAGEGYTIPSVILKGKNTINADERTKELANVKVARNQTTVVKGSNLLVSEESIPAEARFTVALGTDSKSLSPIFGGFNGRSSEGPQWTNATFTDLVGWMSPSIVRYPGGTLANSWNWREGGIMGKEIKNPYLISDLVVGLPGYTQIVYVMNVVNPTPETGYSETTDEETLKSDEVLQAKIKDALEALAAFETAGRLPVAVELGNELYFNNLDKYKDYGIYMANPVQYMAHVPVIAQAIKEKYPEMKIILCTSKGGNGNSTRDTWNNGVFEGLAQNGELNNLVHGFVQHHYIDASVGSQAVITTDAEAEAVIAQGFQYVQNVQADYERISEGKKLWITEYGLAEAGNAMCDRWVNGLEYLAMSMSWINWADKVETIQLQHITLTPGVLNEAKDKLSSVGVIYGELLRAVKGADRATPIIVTAADAADAETAGKLYGWKFTSTADADKQVLLLLNPTAAELTDVDLSGTAFVGGMSAIQYWSDKPYEDVAGSMTVGNGINREEMKGTRHILRPFSLSVFTSASENQK</sequence>
<evidence type="ECO:0000256" key="1">
    <source>
        <dbReference type="SAM" id="SignalP"/>
    </source>
</evidence>
<dbReference type="Gene3D" id="3.20.20.80">
    <property type="entry name" value="Glycosidases"/>
    <property type="match status" value="1"/>
</dbReference>
<dbReference type="PROSITE" id="PS51257">
    <property type="entry name" value="PROKAR_LIPOPROTEIN"/>
    <property type="match status" value="1"/>
</dbReference>
<name>A0A174S3E7_BACUN</name>
<reference evidence="3 4" key="1">
    <citation type="submission" date="2015-09" db="EMBL/GenBank/DDBJ databases">
        <authorList>
            <consortium name="Pathogen Informatics"/>
        </authorList>
    </citation>
    <scope>NUCLEOTIDE SEQUENCE [LARGE SCALE GENOMIC DNA]</scope>
    <source>
        <strain evidence="3 4">2789STDY5834898</strain>
    </source>
</reference>
<dbReference type="Pfam" id="PF20200">
    <property type="entry name" value="DUF6562"/>
    <property type="match status" value="1"/>
</dbReference>
<dbReference type="AlphaFoldDB" id="A0A174S3E7"/>
<dbReference type="SUPFAM" id="SSF51445">
    <property type="entry name" value="(Trans)glycosidases"/>
    <property type="match status" value="1"/>
</dbReference>
<organism evidence="3 4">
    <name type="scientific">Bacteroides uniformis</name>
    <dbReference type="NCBI Taxonomy" id="820"/>
    <lineage>
        <taxon>Bacteria</taxon>
        <taxon>Pseudomonadati</taxon>
        <taxon>Bacteroidota</taxon>
        <taxon>Bacteroidia</taxon>
        <taxon>Bacteroidales</taxon>
        <taxon>Bacteroidaceae</taxon>
        <taxon>Bacteroides</taxon>
    </lineage>
</organism>
<accession>A0A174S3E7</accession>
<evidence type="ECO:0000313" key="4">
    <source>
        <dbReference type="Proteomes" id="UP000095766"/>
    </source>
</evidence>
<keyword evidence="1" id="KW-0732">Signal</keyword>
<dbReference type="InterPro" id="IPR017853">
    <property type="entry name" value="GH"/>
</dbReference>
<protein>
    <submittedName>
        <fullName evidence="3">Alpha-L-arabinofuranosidase</fullName>
    </submittedName>
</protein>
<proteinExistence type="predicted"/>
<dbReference type="Proteomes" id="UP000095766">
    <property type="component" value="Unassembled WGS sequence"/>
</dbReference>
<dbReference type="RefSeq" id="WP_155519234.1">
    <property type="nucleotide sequence ID" value="NZ_CZAO01000012.1"/>
</dbReference>
<evidence type="ECO:0000259" key="2">
    <source>
        <dbReference type="Pfam" id="PF20200"/>
    </source>
</evidence>
<feature type="signal peptide" evidence="1">
    <location>
        <begin position="1"/>
        <end position="18"/>
    </location>
</feature>
<feature type="domain" description="DUF6562" evidence="2">
    <location>
        <begin position="55"/>
        <end position="301"/>
    </location>
</feature>
<gene>
    <name evidence="3" type="ORF">ERS852510_02639</name>
</gene>
<evidence type="ECO:0000313" key="3">
    <source>
        <dbReference type="EMBL" id="CUP91036.1"/>
    </source>
</evidence>